<dbReference type="PROSITE" id="PS50863">
    <property type="entry name" value="B3"/>
    <property type="match status" value="1"/>
</dbReference>
<dbReference type="Proteomes" id="UP000489600">
    <property type="component" value="Unassembled WGS sequence"/>
</dbReference>
<dbReference type="InterPro" id="IPR015300">
    <property type="entry name" value="DNA-bd_pseudobarrel_sf"/>
</dbReference>
<evidence type="ECO:0000313" key="8">
    <source>
        <dbReference type="Proteomes" id="UP000489600"/>
    </source>
</evidence>
<keyword evidence="5" id="KW-0539">Nucleus</keyword>
<reference evidence="7" key="1">
    <citation type="submission" date="2019-07" db="EMBL/GenBank/DDBJ databases">
        <authorList>
            <person name="Dittberner H."/>
        </authorList>
    </citation>
    <scope>NUCLEOTIDE SEQUENCE [LARGE SCALE GENOMIC DNA]</scope>
</reference>
<evidence type="ECO:0000256" key="5">
    <source>
        <dbReference type="ARBA" id="ARBA00023242"/>
    </source>
</evidence>
<dbReference type="CDD" id="cd10017">
    <property type="entry name" value="B3_DNA"/>
    <property type="match status" value="1"/>
</dbReference>
<comment type="subcellular location">
    <subcellularLocation>
        <location evidence="1">Nucleus</location>
    </subcellularLocation>
</comment>
<dbReference type="SUPFAM" id="SSF101936">
    <property type="entry name" value="DNA-binding pseudobarrel domain"/>
    <property type="match status" value="1"/>
</dbReference>
<gene>
    <name evidence="7" type="ORF">ANE_LOCUS580</name>
</gene>
<comment type="caution">
    <text evidence="7">The sequence shown here is derived from an EMBL/GenBank/DDBJ whole genome shotgun (WGS) entry which is preliminary data.</text>
</comment>
<dbReference type="PANTHER" id="PTHR31541:SF34">
    <property type="entry name" value="TF-B3 DOMAIN-CONTAINING PROTEIN"/>
    <property type="match status" value="1"/>
</dbReference>
<dbReference type="InterPro" id="IPR005508">
    <property type="entry name" value="At2g31720-like"/>
</dbReference>
<evidence type="ECO:0000259" key="6">
    <source>
        <dbReference type="PROSITE" id="PS50863"/>
    </source>
</evidence>
<evidence type="ECO:0000256" key="4">
    <source>
        <dbReference type="ARBA" id="ARBA00023163"/>
    </source>
</evidence>
<evidence type="ECO:0000313" key="7">
    <source>
        <dbReference type="EMBL" id="VVA90135.1"/>
    </source>
</evidence>
<name>A0A565AL42_9BRAS</name>
<protein>
    <recommendedName>
        <fullName evidence="6">TF-B3 domain-containing protein</fullName>
    </recommendedName>
</protein>
<proteinExistence type="predicted"/>
<accession>A0A565AL42</accession>
<keyword evidence="4" id="KW-0804">Transcription</keyword>
<dbReference type="AlphaFoldDB" id="A0A565AL42"/>
<dbReference type="GO" id="GO:0003677">
    <property type="term" value="F:DNA binding"/>
    <property type="evidence" value="ECO:0007669"/>
    <property type="project" value="UniProtKB-KW"/>
</dbReference>
<keyword evidence="2" id="KW-0805">Transcription regulation</keyword>
<dbReference type="GO" id="GO:0005634">
    <property type="term" value="C:nucleus"/>
    <property type="evidence" value="ECO:0007669"/>
    <property type="project" value="UniProtKB-SubCell"/>
</dbReference>
<dbReference type="EMBL" id="CABITT030000001">
    <property type="protein sequence ID" value="VVA90135.1"/>
    <property type="molecule type" value="Genomic_DNA"/>
</dbReference>
<evidence type="ECO:0000256" key="3">
    <source>
        <dbReference type="ARBA" id="ARBA00023125"/>
    </source>
</evidence>
<dbReference type="Gene3D" id="2.40.330.10">
    <property type="entry name" value="DNA-binding pseudobarrel domain"/>
    <property type="match status" value="1"/>
</dbReference>
<organism evidence="7 8">
    <name type="scientific">Arabis nemorensis</name>
    <dbReference type="NCBI Taxonomy" id="586526"/>
    <lineage>
        <taxon>Eukaryota</taxon>
        <taxon>Viridiplantae</taxon>
        <taxon>Streptophyta</taxon>
        <taxon>Embryophyta</taxon>
        <taxon>Tracheophyta</taxon>
        <taxon>Spermatophyta</taxon>
        <taxon>Magnoliopsida</taxon>
        <taxon>eudicotyledons</taxon>
        <taxon>Gunneridae</taxon>
        <taxon>Pentapetalae</taxon>
        <taxon>rosids</taxon>
        <taxon>malvids</taxon>
        <taxon>Brassicales</taxon>
        <taxon>Brassicaceae</taxon>
        <taxon>Arabideae</taxon>
        <taxon>Arabis</taxon>
    </lineage>
</organism>
<dbReference type="PANTHER" id="PTHR31541">
    <property type="entry name" value="B3 DOMAIN PLANT PROTEIN-RELATED"/>
    <property type="match status" value="1"/>
</dbReference>
<dbReference type="OrthoDB" id="1090008at2759"/>
<evidence type="ECO:0000256" key="2">
    <source>
        <dbReference type="ARBA" id="ARBA00023015"/>
    </source>
</evidence>
<keyword evidence="3" id="KW-0238">DNA-binding</keyword>
<dbReference type="Pfam" id="PF03754">
    <property type="entry name" value="At2g31720-like"/>
    <property type="match status" value="1"/>
</dbReference>
<evidence type="ECO:0000256" key="1">
    <source>
        <dbReference type="ARBA" id="ARBA00004123"/>
    </source>
</evidence>
<sequence>MPFNHLIRNDFLTPVESQIIEEDIKNDNKTGVGAILVDQMSKKYGVMLKRWEMKKETGRGSWNYSLTCGWNDVVKANGLKANDYVSVWSFRCRGVLCFALVPAMEQSSSSLALCI</sequence>
<dbReference type="InterPro" id="IPR003340">
    <property type="entry name" value="B3_DNA-bd"/>
</dbReference>
<keyword evidence="8" id="KW-1185">Reference proteome</keyword>
<feature type="domain" description="TF-B3" evidence="6">
    <location>
        <begin position="3"/>
        <end position="104"/>
    </location>
</feature>